<accession>A0A344J687</accession>
<dbReference type="InterPro" id="IPR029058">
    <property type="entry name" value="AB_hydrolase_fold"/>
</dbReference>
<evidence type="ECO:0000256" key="2">
    <source>
        <dbReference type="SAM" id="SignalP"/>
    </source>
</evidence>
<evidence type="ECO:0000259" key="3">
    <source>
        <dbReference type="Pfam" id="PF00326"/>
    </source>
</evidence>
<dbReference type="PANTHER" id="PTHR42776:SF27">
    <property type="entry name" value="DIPEPTIDYL PEPTIDASE FAMILY MEMBER 6"/>
    <property type="match status" value="1"/>
</dbReference>
<protein>
    <submittedName>
        <fullName evidence="4">Peptidase S9</fullName>
    </submittedName>
</protein>
<dbReference type="GO" id="GO:0006508">
    <property type="term" value="P:proteolysis"/>
    <property type="evidence" value="ECO:0007669"/>
    <property type="project" value="InterPro"/>
</dbReference>
<evidence type="ECO:0000313" key="4">
    <source>
        <dbReference type="EMBL" id="AXA84547.1"/>
    </source>
</evidence>
<name>A0A344J687_9GAMM</name>
<evidence type="ECO:0000256" key="1">
    <source>
        <dbReference type="ARBA" id="ARBA00022801"/>
    </source>
</evidence>
<proteinExistence type="predicted"/>
<feature type="domain" description="Peptidase S9 prolyl oligopeptidase catalytic" evidence="3">
    <location>
        <begin position="446"/>
        <end position="657"/>
    </location>
</feature>
<organism evidence="4 5">
    <name type="scientific">Solilutibacter oculi</name>
    <dbReference type="NCBI Taxonomy" id="2698682"/>
    <lineage>
        <taxon>Bacteria</taxon>
        <taxon>Pseudomonadati</taxon>
        <taxon>Pseudomonadota</taxon>
        <taxon>Gammaproteobacteria</taxon>
        <taxon>Lysobacterales</taxon>
        <taxon>Lysobacteraceae</taxon>
        <taxon>Solilutibacter</taxon>
    </lineage>
</organism>
<dbReference type="InterPro" id="IPR001375">
    <property type="entry name" value="Peptidase_S9_cat"/>
</dbReference>
<reference evidence="5" key="1">
    <citation type="submission" date="2018-05" db="EMBL/GenBank/DDBJ databases">
        <title>Luteimonas pekinense sp. nov., isolated from human Meibomian gland secretions, Beijing, China.</title>
        <authorList>
            <person name="Wen T."/>
            <person name="Bai H."/>
            <person name="Lv H."/>
        </authorList>
    </citation>
    <scope>NUCLEOTIDE SEQUENCE [LARGE SCALE GENOMIC DNA]</scope>
    <source>
        <strain evidence="5">83-4</strain>
    </source>
</reference>
<gene>
    <name evidence="4" type="ORF">DCD74_07495</name>
</gene>
<dbReference type="Gene3D" id="3.40.50.1820">
    <property type="entry name" value="alpha/beta hydrolase"/>
    <property type="match status" value="1"/>
</dbReference>
<keyword evidence="2" id="KW-0732">Signal</keyword>
<dbReference type="EMBL" id="CP029556">
    <property type="protein sequence ID" value="AXA84547.1"/>
    <property type="molecule type" value="Genomic_DNA"/>
</dbReference>
<dbReference type="Pfam" id="PF00326">
    <property type="entry name" value="Peptidase_S9"/>
    <property type="match status" value="1"/>
</dbReference>
<dbReference type="RefSeq" id="WP_112926760.1">
    <property type="nucleotide sequence ID" value="NZ_CP029556.1"/>
</dbReference>
<sequence>MGNLRLPARLVAALLIGMAIAGNGIAKDNATDPRVAPFVHHDTLSDLQYSPDGTHIAGITRRGNTTGVIVMRLADGKTTLNMRLPNNNQVIGVEWVNRERLLVSIGRNLDGEIKPTATGELYGVNLDGTKQALLAGYRVSGAAVGTRIGGSAKEEYSAVYLLDSLPDNDDEALVYVWPYESRDPLARVDRMNVYSGRRVTEVLAPMPRARFMADTASRVRFARASTDDNLSKLYHRKAEGGEWTLVSDEAKLGHLESPLGFASGDRIAYLQVEQENGPDTVVAYDTVSGERKTVASDAKFDPVPIYRDGSFEMIGVRFGAEGARIVYFDPNVPAAAQHAKLQAAFPDNLMSIASSTHDGNRKLLFVRSDVDPGSYYGFDAVTRKADFLSARQKLIDPEAMRPMKAFSFKARDGMELHGFLTLPAKPGRAPLVVMPHGGPFGIHDTWGFDNDVQLLASAGYAVLQVNYRGSSNHGKAYMHAGAREWGGKMQDDLTDATRWAFQNPAIDPSRACIYGASYGGYAALMGVAKEPALYKCAVGAVGVYDLNMMIRDDTDVGNKSARTWFREWVGDDSARLQATSPTYLAGSIKVPVLIAWAGGDDIAPSRQSRAMVSALKRAQVPVETVYFAKEGHGFYSAENQAQFYTRLLAFLGQHLGNAPAQ</sequence>
<keyword evidence="5" id="KW-1185">Reference proteome</keyword>
<feature type="signal peptide" evidence="2">
    <location>
        <begin position="1"/>
        <end position="21"/>
    </location>
</feature>
<dbReference type="Proteomes" id="UP000251842">
    <property type="component" value="Chromosome"/>
</dbReference>
<dbReference type="SUPFAM" id="SSF53474">
    <property type="entry name" value="alpha/beta-Hydrolases"/>
    <property type="match status" value="1"/>
</dbReference>
<dbReference type="PANTHER" id="PTHR42776">
    <property type="entry name" value="SERINE PEPTIDASE S9 FAMILY MEMBER"/>
    <property type="match status" value="1"/>
</dbReference>
<dbReference type="OrthoDB" id="4269629at2"/>
<dbReference type="KEGG" id="lue:DCD74_07495"/>
<dbReference type="AlphaFoldDB" id="A0A344J687"/>
<evidence type="ECO:0000313" key="5">
    <source>
        <dbReference type="Proteomes" id="UP000251842"/>
    </source>
</evidence>
<feature type="chain" id="PRO_5016624919" evidence="2">
    <location>
        <begin position="22"/>
        <end position="661"/>
    </location>
</feature>
<keyword evidence="1" id="KW-0378">Hydrolase</keyword>
<dbReference type="SUPFAM" id="SSF82171">
    <property type="entry name" value="DPP6 N-terminal domain-like"/>
    <property type="match status" value="1"/>
</dbReference>
<dbReference type="GO" id="GO:0004252">
    <property type="term" value="F:serine-type endopeptidase activity"/>
    <property type="evidence" value="ECO:0007669"/>
    <property type="project" value="TreeGrafter"/>
</dbReference>